<evidence type="ECO:0000256" key="1">
    <source>
        <dbReference type="ARBA" id="ARBA00004123"/>
    </source>
</evidence>
<dbReference type="AlphaFoldDB" id="A0A5J4YMZ5"/>
<dbReference type="Pfam" id="PF11719">
    <property type="entry name" value="Drc1-Sld2"/>
    <property type="match status" value="1"/>
</dbReference>
<sequence>MEALKHSIQAWERSFASSHGGRQPVREDVTRAGACVLALYQEYAQLLGAAGIKQAEQRKHAQKDDDLGVAASRTAHLATDVPPIKRRAVARQKIGRQAEFVSEAEAEHSEYLHIRDFTYPEPKSKRAGVGSFAQFGILSEGETDQDAGKENTGAPVQAPSATHTEPESDTGQEAQVSRYPVHTKGRKKRRQMTARPRDAMPGFRKRGMAAAVSKRSTWKRR</sequence>
<feature type="region of interest" description="Disordered" evidence="3">
    <location>
        <begin position="141"/>
        <end position="221"/>
    </location>
</feature>
<accession>A0A5J4YMZ5</accession>
<evidence type="ECO:0000313" key="5">
    <source>
        <dbReference type="Proteomes" id="UP000324585"/>
    </source>
</evidence>
<protein>
    <recommendedName>
        <fullName evidence="6">DNA replication regulator SLD2</fullName>
    </recommendedName>
</protein>
<evidence type="ECO:0000313" key="4">
    <source>
        <dbReference type="EMBL" id="KAA8491787.1"/>
    </source>
</evidence>
<evidence type="ECO:0000256" key="2">
    <source>
        <dbReference type="ARBA" id="ARBA00023242"/>
    </source>
</evidence>
<keyword evidence="5" id="KW-1185">Reference proteome</keyword>
<feature type="compositionally biased region" description="Basic residues" evidence="3">
    <location>
        <begin position="181"/>
        <end position="192"/>
    </location>
</feature>
<proteinExistence type="predicted"/>
<organism evidence="4 5">
    <name type="scientific">Porphyridium purpureum</name>
    <name type="common">Red alga</name>
    <name type="synonym">Porphyridium cruentum</name>
    <dbReference type="NCBI Taxonomy" id="35688"/>
    <lineage>
        <taxon>Eukaryota</taxon>
        <taxon>Rhodophyta</taxon>
        <taxon>Bangiophyceae</taxon>
        <taxon>Porphyridiales</taxon>
        <taxon>Porphyridiaceae</taxon>
        <taxon>Porphyridium</taxon>
    </lineage>
</organism>
<gene>
    <name evidence="4" type="ORF">FVE85_8269</name>
</gene>
<dbReference type="Gene3D" id="1.10.10.1460">
    <property type="match status" value="1"/>
</dbReference>
<name>A0A5J4YMZ5_PORPP</name>
<dbReference type="InterPro" id="IPR021110">
    <property type="entry name" value="DNA_rep_checkpnt_protein"/>
</dbReference>
<evidence type="ECO:0008006" key="6">
    <source>
        <dbReference type="Google" id="ProtNLM"/>
    </source>
</evidence>
<evidence type="ECO:0000256" key="3">
    <source>
        <dbReference type="SAM" id="MobiDB-lite"/>
    </source>
</evidence>
<dbReference type="GO" id="GO:0005634">
    <property type="term" value="C:nucleus"/>
    <property type="evidence" value="ECO:0007669"/>
    <property type="project" value="UniProtKB-SubCell"/>
</dbReference>
<dbReference type="EMBL" id="VRMN01000011">
    <property type="protein sequence ID" value="KAA8491787.1"/>
    <property type="molecule type" value="Genomic_DNA"/>
</dbReference>
<comment type="subcellular location">
    <subcellularLocation>
        <location evidence="1">Nucleus</location>
    </subcellularLocation>
</comment>
<comment type="caution">
    <text evidence="4">The sequence shown here is derived from an EMBL/GenBank/DDBJ whole genome shotgun (WGS) entry which is preliminary data.</text>
</comment>
<feature type="compositionally biased region" description="Polar residues" evidence="3">
    <location>
        <begin position="159"/>
        <end position="175"/>
    </location>
</feature>
<dbReference type="OrthoDB" id="8775810at2759"/>
<keyword evidence="2" id="KW-0539">Nucleus</keyword>
<reference evidence="5" key="1">
    <citation type="journal article" date="2019" name="Nat. Commun.">
        <title>Expansion of phycobilisome linker gene families in mesophilic red algae.</title>
        <authorList>
            <person name="Lee J."/>
            <person name="Kim D."/>
            <person name="Bhattacharya D."/>
            <person name="Yoon H.S."/>
        </authorList>
    </citation>
    <scope>NUCLEOTIDE SEQUENCE [LARGE SCALE GENOMIC DNA]</scope>
    <source>
        <strain evidence="5">CCMP 1328</strain>
    </source>
</reference>
<dbReference type="Proteomes" id="UP000324585">
    <property type="component" value="Unassembled WGS sequence"/>
</dbReference>
<dbReference type="GO" id="GO:0006260">
    <property type="term" value="P:DNA replication"/>
    <property type="evidence" value="ECO:0007669"/>
    <property type="project" value="InterPro"/>
</dbReference>